<dbReference type="AlphaFoldDB" id="A0A545UCM6"/>
<evidence type="ECO:0000313" key="15">
    <source>
        <dbReference type="Proteomes" id="UP000315439"/>
    </source>
</evidence>
<dbReference type="CDD" id="cd06261">
    <property type="entry name" value="TM_PBP2"/>
    <property type="match status" value="1"/>
</dbReference>
<evidence type="ECO:0000256" key="6">
    <source>
        <dbReference type="ARBA" id="ARBA00022505"/>
    </source>
</evidence>
<dbReference type="FunFam" id="1.10.3720.10:FF:000054">
    <property type="entry name" value="Molybdenum transport system permease"/>
    <property type="match status" value="1"/>
</dbReference>
<dbReference type="PANTHER" id="PTHR30183:SF8">
    <property type="entry name" value="MOLYBDENUM TRANSPORT SYSTEM PERMEASE"/>
    <property type="match status" value="1"/>
</dbReference>
<dbReference type="GO" id="GO:0005886">
    <property type="term" value="C:plasma membrane"/>
    <property type="evidence" value="ECO:0007669"/>
    <property type="project" value="UniProtKB-SubCell"/>
</dbReference>
<dbReference type="GO" id="GO:0015098">
    <property type="term" value="F:molybdate ion transmembrane transporter activity"/>
    <property type="evidence" value="ECO:0007669"/>
    <property type="project" value="UniProtKB-UniRule"/>
</dbReference>
<comment type="subcellular location">
    <subcellularLocation>
        <location evidence="2 12">Cell inner membrane</location>
        <topology evidence="2 12">Multi-pass membrane protein</topology>
    </subcellularLocation>
    <subcellularLocation>
        <location evidence="11">Cell membrane</location>
        <topology evidence="11">Multi-pass membrane protein</topology>
    </subcellularLocation>
</comment>
<keyword evidence="6 12" id="KW-0500">Molybdenum</keyword>
<evidence type="ECO:0000256" key="12">
    <source>
        <dbReference type="RuleBase" id="RU365097"/>
    </source>
</evidence>
<evidence type="ECO:0000256" key="1">
    <source>
        <dbReference type="ARBA" id="ARBA00002949"/>
    </source>
</evidence>
<comment type="similarity">
    <text evidence="3 12">Belongs to the binding-protein-dependent transport system permease family. CysTW subfamily.</text>
</comment>
<protein>
    <recommendedName>
        <fullName evidence="12">Molybdenum transport system permease</fullName>
    </recommendedName>
</protein>
<keyword evidence="15" id="KW-1185">Reference proteome</keyword>
<organism evidence="14 15">
    <name type="scientific">Aliikangiella coralliicola</name>
    <dbReference type="NCBI Taxonomy" id="2592383"/>
    <lineage>
        <taxon>Bacteria</taxon>
        <taxon>Pseudomonadati</taxon>
        <taxon>Pseudomonadota</taxon>
        <taxon>Gammaproteobacteria</taxon>
        <taxon>Oceanospirillales</taxon>
        <taxon>Pleioneaceae</taxon>
        <taxon>Aliikangiella</taxon>
    </lineage>
</organism>
<feature type="domain" description="ABC transmembrane type-1" evidence="13">
    <location>
        <begin position="11"/>
        <end position="218"/>
    </location>
</feature>
<keyword evidence="8 11" id="KW-0812">Transmembrane</keyword>
<comment type="function">
    <text evidence="1 12">Part of the binding-protein-dependent transport system for molybdenum; probably responsible for the translocation of the substrate across the membrane.</text>
</comment>
<dbReference type="InterPro" id="IPR000515">
    <property type="entry name" value="MetI-like"/>
</dbReference>
<keyword evidence="4 11" id="KW-0813">Transport</keyword>
<proteinExistence type="inferred from homology"/>
<dbReference type="PANTHER" id="PTHR30183">
    <property type="entry name" value="MOLYBDENUM TRANSPORT SYSTEM PERMEASE PROTEIN MODB"/>
    <property type="match status" value="1"/>
</dbReference>
<evidence type="ECO:0000256" key="11">
    <source>
        <dbReference type="RuleBase" id="RU363032"/>
    </source>
</evidence>
<comment type="caution">
    <text evidence="14">The sequence shown here is derived from an EMBL/GenBank/DDBJ whole genome shotgun (WGS) entry which is preliminary data.</text>
</comment>
<reference evidence="14 15" key="1">
    <citation type="submission" date="2019-07" db="EMBL/GenBank/DDBJ databases">
        <title>Draft genome for Aliikangiella sp. M105.</title>
        <authorList>
            <person name="Wang G."/>
        </authorList>
    </citation>
    <scope>NUCLEOTIDE SEQUENCE [LARGE SCALE GENOMIC DNA]</scope>
    <source>
        <strain evidence="14 15">M105</strain>
    </source>
</reference>
<keyword evidence="7 12" id="KW-0997">Cell inner membrane</keyword>
<dbReference type="RefSeq" id="WP_142932233.1">
    <property type="nucleotide sequence ID" value="NZ_ML660165.1"/>
</dbReference>
<feature type="transmembrane region" description="Helical" evidence="11">
    <location>
        <begin position="49"/>
        <end position="70"/>
    </location>
</feature>
<keyword evidence="9 11" id="KW-1133">Transmembrane helix</keyword>
<evidence type="ECO:0000256" key="9">
    <source>
        <dbReference type="ARBA" id="ARBA00022989"/>
    </source>
</evidence>
<dbReference type="InterPro" id="IPR011867">
    <property type="entry name" value="ModB_ABC"/>
</dbReference>
<feature type="transmembrane region" description="Helical" evidence="11">
    <location>
        <begin position="137"/>
        <end position="158"/>
    </location>
</feature>
<evidence type="ECO:0000256" key="5">
    <source>
        <dbReference type="ARBA" id="ARBA00022475"/>
    </source>
</evidence>
<name>A0A545UCM6_9GAMM</name>
<evidence type="ECO:0000256" key="2">
    <source>
        <dbReference type="ARBA" id="ARBA00004429"/>
    </source>
</evidence>
<sequence length="230" mass="24895">MGFTEGDLSAIWLTIKIASVTTALLLILGTPLAWWLARTRSFWKGPIGAIVALPLVLPPTVLGFYLLLAMGPNGPIGKFTTALGIGTLPFTFWGLVIASIFYSLPFVVQPIQNAIEAIGEKPLEAAATLRAGPWDRFFSIVVPLARPGFITATILGFAHTVGEFGVVLMVGGNIPEVTRVISVQIYDHVEAMEYTQAHWLSAGMIIFSFIVLTMVYLFNNKKSTSKIIGV</sequence>
<dbReference type="Proteomes" id="UP000315439">
    <property type="component" value="Unassembled WGS sequence"/>
</dbReference>
<dbReference type="EMBL" id="VIKS01000009">
    <property type="protein sequence ID" value="TQV87206.1"/>
    <property type="molecule type" value="Genomic_DNA"/>
</dbReference>
<gene>
    <name evidence="14" type="primary">modB</name>
    <name evidence="14" type="ORF">FLL46_15495</name>
</gene>
<dbReference type="OrthoDB" id="9795403at2"/>
<dbReference type="PROSITE" id="PS50928">
    <property type="entry name" value="ABC_TM1"/>
    <property type="match status" value="1"/>
</dbReference>
<evidence type="ECO:0000259" key="13">
    <source>
        <dbReference type="PROSITE" id="PS50928"/>
    </source>
</evidence>
<feature type="transmembrane region" description="Helical" evidence="11">
    <location>
        <begin position="12"/>
        <end position="37"/>
    </location>
</feature>
<keyword evidence="5" id="KW-1003">Cell membrane</keyword>
<evidence type="ECO:0000256" key="10">
    <source>
        <dbReference type="ARBA" id="ARBA00023136"/>
    </source>
</evidence>
<dbReference type="Pfam" id="PF00528">
    <property type="entry name" value="BPD_transp_1"/>
    <property type="match status" value="1"/>
</dbReference>
<dbReference type="NCBIfam" id="TIGR02141">
    <property type="entry name" value="modB_ABC"/>
    <property type="match status" value="1"/>
</dbReference>
<accession>A0A545UCM6</accession>
<feature type="transmembrane region" description="Helical" evidence="11">
    <location>
        <begin position="90"/>
        <end position="108"/>
    </location>
</feature>
<dbReference type="SUPFAM" id="SSF161098">
    <property type="entry name" value="MetI-like"/>
    <property type="match status" value="1"/>
</dbReference>
<dbReference type="Gene3D" id="1.10.3720.10">
    <property type="entry name" value="MetI-like"/>
    <property type="match status" value="1"/>
</dbReference>
<dbReference type="InterPro" id="IPR035906">
    <property type="entry name" value="MetI-like_sf"/>
</dbReference>
<evidence type="ECO:0000256" key="7">
    <source>
        <dbReference type="ARBA" id="ARBA00022519"/>
    </source>
</evidence>
<evidence type="ECO:0000256" key="4">
    <source>
        <dbReference type="ARBA" id="ARBA00022448"/>
    </source>
</evidence>
<evidence type="ECO:0000313" key="14">
    <source>
        <dbReference type="EMBL" id="TQV87206.1"/>
    </source>
</evidence>
<keyword evidence="10 11" id="KW-0472">Membrane</keyword>
<evidence type="ECO:0000256" key="8">
    <source>
        <dbReference type="ARBA" id="ARBA00022692"/>
    </source>
</evidence>
<evidence type="ECO:0000256" key="3">
    <source>
        <dbReference type="ARBA" id="ARBA00007069"/>
    </source>
</evidence>
<feature type="transmembrane region" description="Helical" evidence="11">
    <location>
        <begin position="197"/>
        <end position="218"/>
    </location>
</feature>